<keyword evidence="4" id="KW-1185">Reference proteome</keyword>
<dbReference type="RefSeq" id="WP_204913168.1">
    <property type="nucleotide sequence ID" value="NZ_BAAAYR010000004.1"/>
</dbReference>
<evidence type="ECO:0000259" key="2">
    <source>
        <dbReference type="Pfam" id="PF13649"/>
    </source>
</evidence>
<evidence type="ECO:0000313" key="4">
    <source>
        <dbReference type="Proteomes" id="UP001500767"/>
    </source>
</evidence>
<dbReference type="PANTHER" id="PTHR43591">
    <property type="entry name" value="METHYLTRANSFERASE"/>
    <property type="match status" value="1"/>
</dbReference>
<dbReference type="GO" id="GO:0008168">
    <property type="term" value="F:methyltransferase activity"/>
    <property type="evidence" value="ECO:0007669"/>
    <property type="project" value="UniProtKB-KW"/>
</dbReference>
<feature type="region of interest" description="Disordered" evidence="1">
    <location>
        <begin position="1"/>
        <end position="21"/>
    </location>
</feature>
<evidence type="ECO:0000256" key="1">
    <source>
        <dbReference type="SAM" id="MobiDB-lite"/>
    </source>
</evidence>
<reference evidence="4" key="1">
    <citation type="journal article" date="2019" name="Int. J. Syst. Evol. Microbiol.">
        <title>The Global Catalogue of Microorganisms (GCM) 10K type strain sequencing project: providing services to taxonomists for standard genome sequencing and annotation.</title>
        <authorList>
            <consortium name="The Broad Institute Genomics Platform"/>
            <consortium name="The Broad Institute Genome Sequencing Center for Infectious Disease"/>
            <person name="Wu L."/>
            <person name="Ma J."/>
        </authorList>
    </citation>
    <scope>NUCLEOTIDE SEQUENCE [LARGE SCALE GENOMIC DNA]</scope>
    <source>
        <strain evidence="4">JCM 16540</strain>
    </source>
</reference>
<dbReference type="Pfam" id="PF13649">
    <property type="entry name" value="Methyltransf_25"/>
    <property type="match status" value="1"/>
</dbReference>
<keyword evidence="3" id="KW-0808">Transferase</keyword>
<protein>
    <submittedName>
        <fullName evidence="3">Class I SAM-dependent methyltransferase</fullName>
    </submittedName>
</protein>
<evidence type="ECO:0000313" key="3">
    <source>
        <dbReference type="EMBL" id="GAA3569238.1"/>
    </source>
</evidence>
<organism evidence="3 4">
    <name type="scientific">Microlunatus spumicola</name>
    <dbReference type="NCBI Taxonomy" id="81499"/>
    <lineage>
        <taxon>Bacteria</taxon>
        <taxon>Bacillati</taxon>
        <taxon>Actinomycetota</taxon>
        <taxon>Actinomycetes</taxon>
        <taxon>Propionibacteriales</taxon>
        <taxon>Propionibacteriaceae</taxon>
        <taxon>Microlunatus</taxon>
    </lineage>
</organism>
<dbReference type="EMBL" id="BAAAYR010000004">
    <property type="protein sequence ID" value="GAA3569238.1"/>
    <property type="molecule type" value="Genomic_DNA"/>
</dbReference>
<accession>A0ABP6XMX8</accession>
<sequence length="285" mass="29771">MTSTTTTPAPAGPADPTSGADAALKAKHAAMWASGDYPRVADEVVGGLGQVLVDTVDVQAGQRVLDVAAGTGSSALPAARRGAEVTATDLTPALLEVGRRMAAAEGLGLTFEVADAEHLPYGDGAFDVVLSCIGVMFAPHHQAAADELVRVCRPGGTVGVLSWTPDGFIGQLFATMKPYAPPPPPGASPAPLWGRADHVRTLLGDRVTDLVGRQQTLAVERFADGVEFREFMKATYGPTIAVYRFIAEDAEKVAALDAEMAALGDRFLADGVMGWEYLLVTARRV</sequence>
<dbReference type="Proteomes" id="UP001500767">
    <property type="component" value="Unassembled WGS sequence"/>
</dbReference>
<dbReference type="Gene3D" id="3.40.50.150">
    <property type="entry name" value="Vaccinia Virus protein VP39"/>
    <property type="match status" value="1"/>
</dbReference>
<feature type="domain" description="Methyltransferase" evidence="2">
    <location>
        <begin position="64"/>
        <end position="156"/>
    </location>
</feature>
<keyword evidence="3" id="KW-0489">Methyltransferase</keyword>
<dbReference type="InterPro" id="IPR041698">
    <property type="entry name" value="Methyltransf_25"/>
</dbReference>
<dbReference type="GO" id="GO:0032259">
    <property type="term" value="P:methylation"/>
    <property type="evidence" value="ECO:0007669"/>
    <property type="project" value="UniProtKB-KW"/>
</dbReference>
<dbReference type="CDD" id="cd02440">
    <property type="entry name" value="AdoMet_MTases"/>
    <property type="match status" value="1"/>
</dbReference>
<dbReference type="SUPFAM" id="SSF53335">
    <property type="entry name" value="S-adenosyl-L-methionine-dependent methyltransferases"/>
    <property type="match status" value="1"/>
</dbReference>
<proteinExistence type="predicted"/>
<dbReference type="PANTHER" id="PTHR43591:SF24">
    <property type="entry name" value="2-METHOXY-6-POLYPRENYL-1,4-BENZOQUINOL METHYLASE, MITOCHONDRIAL"/>
    <property type="match status" value="1"/>
</dbReference>
<dbReference type="InterPro" id="IPR029063">
    <property type="entry name" value="SAM-dependent_MTases_sf"/>
</dbReference>
<gene>
    <name evidence="3" type="ORF">GCM10022197_26930</name>
</gene>
<name>A0ABP6XMX8_9ACTN</name>
<comment type="caution">
    <text evidence="3">The sequence shown here is derived from an EMBL/GenBank/DDBJ whole genome shotgun (WGS) entry which is preliminary data.</text>
</comment>